<dbReference type="AlphaFoldDB" id="A0ABD5T5F7"/>
<keyword evidence="6" id="KW-0378">Hydrolase</keyword>
<reference evidence="10 11" key="1">
    <citation type="journal article" date="2019" name="Int. J. Syst. Evol. Microbiol.">
        <title>The Global Catalogue of Microorganisms (GCM) 10K type strain sequencing project: providing services to taxonomists for standard genome sequencing and annotation.</title>
        <authorList>
            <consortium name="The Broad Institute Genomics Platform"/>
            <consortium name="The Broad Institute Genome Sequencing Center for Infectious Disease"/>
            <person name="Wu L."/>
            <person name="Ma J."/>
        </authorList>
    </citation>
    <scope>NUCLEOTIDE SEQUENCE [LARGE SCALE GENOMIC DNA]</scope>
    <source>
        <strain evidence="10 11">PJ61</strain>
    </source>
</reference>
<feature type="region of interest" description="Disordered" evidence="7">
    <location>
        <begin position="474"/>
        <end position="493"/>
    </location>
</feature>
<dbReference type="SUPFAM" id="SSF52540">
    <property type="entry name" value="P-loop containing nucleoside triphosphate hydrolases"/>
    <property type="match status" value="2"/>
</dbReference>
<dbReference type="Gene3D" id="3.40.50.300">
    <property type="entry name" value="P-loop containing nucleotide triphosphate hydrolases"/>
    <property type="match status" value="2"/>
</dbReference>
<dbReference type="PROSITE" id="PS50206">
    <property type="entry name" value="RHODANESE_3"/>
    <property type="match status" value="1"/>
</dbReference>
<dbReference type="InterPro" id="IPR010624">
    <property type="entry name" value="KaiC_dom"/>
</dbReference>
<evidence type="ECO:0000256" key="4">
    <source>
        <dbReference type="ARBA" id="ARBA00022737"/>
    </source>
</evidence>
<evidence type="ECO:0000313" key="10">
    <source>
        <dbReference type="EMBL" id="MFC6770748.1"/>
    </source>
</evidence>
<dbReference type="PANTHER" id="PTHR42926">
    <property type="match status" value="1"/>
</dbReference>
<dbReference type="EMBL" id="JBHSWT010000127">
    <property type="protein sequence ID" value="MFC6770748.1"/>
    <property type="molecule type" value="Genomic_DNA"/>
</dbReference>
<dbReference type="GO" id="GO:0004674">
    <property type="term" value="F:protein serine/threonine kinase activity"/>
    <property type="evidence" value="ECO:0007669"/>
    <property type="project" value="UniProtKB-EC"/>
</dbReference>
<dbReference type="InterPro" id="IPR027417">
    <property type="entry name" value="P-loop_NTPase"/>
</dbReference>
<dbReference type="PROSITE" id="PS51146">
    <property type="entry name" value="KAIC"/>
    <property type="match status" value="2"/>
</dbReference>
<evidence type="ECO:0000256" key="2">
    <source>
        <dbReference type="ARBA" id="ARBA00022553"/>
    </source>
</evidence>
<dbReference type="InterPro" id="IPR014774">
    <property type="entry name" value="KaiC-like_dom"/>
</dbReference>
<keyword evidence="3" id="KW-0808">Transferase</keyword>
<feature type="compositionally biased region" description="Basic and acidic residues" evidence="7">
    <location>
        <begin position="482"/>
        <end position="493"/>
    </location>
</feature>
<dbReference type="InterPro" id="IPR030665">
    <property type="entry name" value="KaiC"/>
</dbReference>
<evidence type="ECO:0000313" key="11">
    <source>
        <dbReference type="Proteomes" id="UP001596274"/>
    </source>
</evidence>
<dbReference type="Proteomes" id="UP001596274">
    <property type="component" value="Unassembled WGS sequence"/>
</dbReference>
<gene>
    <name evidence="10" type="ORF">ACFQDD_04315</name>
</gene>
<organism evidence="10 11">
    <name type="scientific">Halorubrum pallidum</name>
    <dbReference type="NCBI Taxonomy" id="1526114"/>
    <lineage>
        <taxon>Archaea</taxon>
        <taxon>Methanobacteriati</taxon>
        <taxon>Methanobacteriota</taxon>
        <taxon>Stenosarchaea group</taxon>
        <taxon>Halobacteria</taxon>
        <taxon>Halobacteriales</taxon>
        <taxon>Haloferacaceae</taxon>
        <taxon>Halorubrum</taxon>
    </lineage>
</organism>
<dbReference type="EC" id="2.7.11.1" evidence="1"/>
<evidence type="ECO:0000256" key="5">
    <source>
        <dbReference type="ARBA" id="ARBA00022777"/>
    </source>
</evidence>
<dbReference type="InterPro" id="IPR001763">
    <property type="entry name" value="Rhodanese-like_dom"/>
</dbReference>
<dbReference type="PIRSF" id="PIRSF039117">
    <property type="entry name" value="KaiC"/>
    <property type="match status" value="1"/>
</dbReference>
<evidence type="ECO:0000256" key="1">
    <source>
        <dbReference type="ARBA" id="ARBA00012513"/>
    </source>
</evidence>
<keyword evidence="11" id="KW-1185">Reference proteome</keyword>
<dbReference type="PANTHER" id="PTHR42926:SF1">
    <property type="entry name" value="CIRCADIAN CLOCK OSCILLATOR PROTEIN KAIC 1"/>
    <property type="match status" value="1"/>
</dbReference>
<keyword evidence="5" id="KW-0418">Kinase</keyword>
<comment type="caution">
    <text evidence="10">The sequence shown here is derived from an EMBL/GenBank/DDBJ whole genome shotgun (WGS) entry which is preliminary data.</text>
</comment>
<dbReference type="GO" id="GO:0016787">
    <property type="term" value="F:hydrolase activity"/>
    <property type="evidence" value="ECO:0007669"/>
    <property type="project" value="UniProtKB-KW"/>
</dbReference>
<evidence type="ECO:0000256" key="3">
    <source>
        <dbReference type="ARBA" id="ARBA00022679"/>
    </source>
</evidence>
<feature type="domain" description="KaiC" evidence="9">
    <location>
        <begin position="243"/>
        <end position="477"/>
    </location>
</feature>
<sequence length="493" mass="54275">MAPSLSDRLSTGIAGLDEILSGGLIPERSYMIRGQAGSGKTILSLHFLTAGLDAGETGLFINLEEDVSDLKANAESLGFDTSAIEVLDLSPSADVFTDDQSYEVFAPEEVEREPLTDEIVEGVTETEPDRVVVDPLTQFRFLLSDDYQFRKQVVGFMRFLKGQNATVMFTVQDTDGLPTDDLEFITDGTIRLGAEDYGKTIDVPKFRGSSTQSGDHAYRVTDAGIEVYPALQPGEHTGEYKFEQISSGVPEVDELLNGGIERGTVSIVSGPTGVGKTTLSTQFMKEAAGRGERSVIYLFEETEETFLTRSRAVNIPVDEMIEKGALQVNEVEALERSPQEFARMVREEVEDRGADIVMVDGISGYRLTLRGADGMMLQQMHALGRYLKNMGVTGIFVDETRNITGEFQATVENISYLADNIIFLRHLEVQGEMRKALGVLKKRTSDFERTIREFQITRHGIKVGEPMSGMRGILSGTPELVDDGRRSDDGGRE</sequence>
<feature type="domain" description="Rhodanese" evidence="8">
    <location>
        <begin position="312"/>
        <end position="416"/>
    </location>
</feature>
<dbReference type="Pfam" id="PF06745">
    <property type="entry name" value="ATPase"/>
    <property type="match status" value="2"/>
</dbReference>
<dbReference type="InterPro" id="IPR051347">
    <property type="entry name" value="Circadian_clock_KaiC-rel"/>
</dbReference>
<proteinExistence type="predicted"/>
<evidence type="ECO:0000259" key="9">
    <source>
        <dbReference type="PROSITE" id="PS51146"/>
    </source>
</evidence>
<keyword evidence="2" id="KW-0597">Phosphoprotein</keyword>
<protein>
    <recommendedName>
        <fullName evidence="1">non-specific serine/threonine protein kinase</fullName>
        <ecNumber evidence="1">2.7.11.1</ecNumber>
    </recommendedName>
</protein>
<dbReference type="PRINTS" id="PR01874">
    <property type="entry name" value="DNAREPAIRADA"/>
</dbReference>
<feature type="domain" description="KaiC" evidence="9">
    <location>
        <begin position="7"/>
        <end position="241"/>
    </location>
</feature>
<evidence type="ECO:0000259" key="8">
    <source>
        <dbReference type="PROSITE" id="PS50206"/>
    </source>
</evidence>
<keyword evidence="4" id="KW-0677">Repeat</keyword>
<name>A0ABD5T5F7_9EURY</name>
<accession>A0ABD5T5F7</accession>
<evidence type="ECO:0000256" key="7">
    <source>
        <dbReference type="SAM" id="MobiDB-lite"/>
    </source>
</evidence>
<evidence type="ECO:0000256" key="6">
    <source>
        <dbReference type="ARBA" id="ARBA00022801"/>
    </source>
</evidence>